<dbReference type="Pfam" id="PF01124">
    <property type="entry name" value="MAPEG"/>
    <property type="match status" value="1"/>
</dbReference>
<dbReference type="InterPro" id="IPR001129">
    <property type="entry name" value="Membr-assoc_MAPEG"/>
</dbReference>
<keyword evidence="2" id="KW-0812">Transmembrane</keyword>
<dbReference type="Gene3D" id="1.20.120.550">
    <property type="entry name" value="Membrane associated eicosanoid/glutathione metabolism-like domain"/>
    <property type="match status" value="1"/>
</dbReference>
<dbReference type="AlphaFoldDB" id="A0A072P2G1"/>
<dbReference type="EMBL" id="AMGV01000011">
    <property type="protein sequence ID" value="KEF54051.1"/>
    <property type="molecule type" value="Genomic_DNA"/>
</dbReference>
<accession>A0A072P2G1</accession>
<dbReference type="HOGENOM" id="CLU_110778_4_0_1"/>
<sequence>MSTMATALGLHTTRTQGLPVAKYAPYYAIFPCIWAHAIVSSRALKIGYGMDNNTSPREDVSHYGEKAVQDGKITRRELNLLKRNEAAHANSVENYPVFLAAVIFATVGGVGNARVNRACAVYTLVRGVYVAAYLVTERRRYSWVRSLAWWAGNFTCFYLFWQSGKTLA</sequence>
<proteinExistence type="predicted"/>
<dbReference type="GO" id="GO:0016020">
    <property type="term" value="C:membrane"/>
    <property type="evidence" value="ECO:0007669"/>
    <property type="project" value="UniProtKB-SubCell"/>
</dbReference>
<keyword evidence="6" id="KW-1185">Reference proteome</keyword>
<dbReference type="RefSeq" id="XP_013256641.1">
    <property type="nucleotide sequence ID" value="XM_013401187.1"/>
</dbReference>
<evidence type="ECO:0000256" key="1">
    <source>
        <dbReference type="ARBA" id="ARBA00004370"/>
    </source>
</evidence>
<gene>
    <name evidence="5" type="ORF">A1O9_09846</name>
</gene>
<comment type="subcellular location">
    <subcellularLocation>
        <location evidence="1">Membrane</location>
    </subcellularLocation>
</comment>
<dbReference type="PANTHER" id="PTHR35371:SF2">
    <property type="entry name" value="MAPEG FAMILY PROTEIN"/>
    <property type="match status" value="1"/>
</dbReference>
<organism evidence="5 6">
    <name type="scientific">Exophiala aquamarina CBS 119918</name>
    <dbReference type="NCBI Taxonomy" id="1182545"/>
    <lineage>
        <taxon>Eukaryota</taxon>
        <taxon>Fungi</taxon>
        <taxon>Dikarya</taxon>
        <taxon>Ascomycota</taxon>
        <taxon>Pezizomycotina</taxon>
        <taxon>Eurotiomycetes</taxon>
        <taxon>Chaetothyriomycetidae</taxon>
        <taxon>Chaetothyriales</taxon>
        <taxon>Herpotrichiellaceae</taxon>
        <taxon>Exophiala</taxon>
    </lineage>
</organism>
<dbReference type="Proteomes" id="UP000027920">
    <property type="component" value="Unassembled WGS sequence"/>
</dbReference>
<evidence type="ECO:0000313" key="6">
    <source>
        <dbReference type="Proteomes" id="UP000027920"/>
    </source>
</evidence>
<evidence type="ECO:0000256" key="2">
    <source>
        <dbReference type="ARBA" id="ARBA00022692"/>
    </source>
</evidence>
<keyword evidence="4" id="KW-0472">Membrane</keyword>
<comment type="caution">
    <text evidence="5">The sequence shown here is derived from an EMBL/GenBank/DDBJ whole genome shotgun (WGS) entry which is preliminary data.</text>
</comment>
<evidence type="ECO:0000313" key="5">
    <source>
        <dbReference type="EMBL" id="KEF54051.1"/>
    </source>
</evidence>
<dbReference type="GeneID" id="25284754"/>
<dbReference type="SUPFAM" id="SSF161084">
    <property type="entry name" value="MAPEG domain-like"/>
    <property type="match status" value="1"/>
</dbReference>
<name>A0A072P2G1_9EURO</name>
<dbReference type="PANTHER" id="PTHR35371">
    <property type="entry name" value="INNER MEMBRANE PROTEIN"/>
    <property type="match status" value="1"/>
</dbReference>
<dbReference type="OrthoDB" id="2122304at2759"/>
<dbReference type="VEuPathDB" id="FungiDB:A1O9_09846"/>
<dbReference type="InterPro" id="IPR023352">
    <property type="entry name" value="MAPEG-like_dom_sf"/>
</dbReference>
<evidence type="ECO:0000256" key="3">
    <source>
        <dbReference type="ARBA" id="ARBA00022989"/>
    </source>
</evidence>
<reference evidence="5 6" key="1">
    <citation type="submission" date="2013-03" db="EMBL/GenBank/DDBJ databases">
        <title>The Genome Sequence of Exophiala aquamarina CBS 119918.</title>
        <authorList>
            <consortium name="The Broad Institute Genomics Platform"/>
            <person name="Cuomo C."/>
            <person name="de Hoog S."/>
            <person name="Gorbushina A."/>
            <person name="Walker B."/>
            <person name="Young S.K."/>
            <person name="Zeng Q."/>
            <person name="Gargeya S."/>
            <person name="Fitzgerald M."/>
            <person name="Haas B."/>
            <person name="Abouelleil A."/>
            <person name="Allen A.W."/>
            <person name="Alvarado L."/>
            <person name="Arachchi H.M."/>
            <person name="Berlin A.M."/>
            <person name="Chapman S.B."/>
            <person name="Gainer-Dewar J."/>
            <person name="Goldberg J."/>
            <person name="Griggs A."/>
            <person name="Gujja S."/>
            <person name="Hansen M."/>
            <person name="Howarth C."/>
            <person name="Imamovic A."/>
            <person name="Ireland A."/>
            <person name="Larimer J."/>
            <person name="McCowan C."/>
            <person name="Murphy C."/>
            <person name="Pearson M."/>
            <person name="Poon T.W."/>
            <person name="Priest M."/>
            <person name="Roberts A."/>
            <person name="Saif S."/>
            <person name="Shea T."/>
            <person name="Sisk P."/>
            <person name="Sykes S."/>
            <person name="Wortman J."/>
            <person name="Nusbaum C."/>
            <person name="Birren B."/>
        </authorList>
    </citation>
    <scope>NUCLEOTIDE SEQUENCE [LARGE SCALE GENOMIC DNA]</scope>
    <source>
        <strain evidence="5 6">CBS 119918</strain>
    </source>
</reference>
<evidence type="ECO:0000256" key="4">
    <source>
        <dbReference type="ARBA" id="ARBA00023136"/>
    </source>
</evidence>
<protein>
    <submittedName>
        <fullName evidence="5">Uncharacterized protein</fullName>
    </submittedName>
</protein>
<keyword evidence="3" id="KW-1133">Transmembrane helix</keyword>